<keyword evidence="2 5" id="KW-0812">Transmembrane</keyword>
<dbReference type="EMBL" id="CP036274">
    <property type="protein sequence ID" value="QDU26030.1"/>
    <property type="molecule type" value="Genomic_DNA"/>
</dbReference>
<accession>A0A517Y730</accession>
<dbReference type="InterPro" id="IPR007318">
    <property type="entry name" value="Phopholipid_MeTrfase"/>
</dbReference>
<dbReference type="Gene3D" id="1.20.120.1630">
    <property type="match status" value="1"/>
</dbReference>
<dbReference type="GO" id="GO:0012505">
    <property type="term" value="C:endomembrane system"/>
    <property type="evidence" value="ECO:0007669"/>
    <property type="project" value="UniProtKB-SubCell"/>
</dbReference>
<evidence type="ECO:0008006" key="8">
    <source>
        <dbReference type="Google" id="ProtNLM"/>
    </source>
</evidence>
<organism evidence="6 7">
    <name type="scientific">Anatilimnocola aggregata</name>
    <dbReference type="NCBI Taxonomy" id="2528021"/>
    <lineage>
        <taxon>Bacteria</taxon>
        <taxon>Pseudomonadati</taxon>
        <taxon>Planctomycetota</taxon>
        <taxon>Planctomycetia</taxon>
        <taxon>Pirellulales</taxon>
        <taxon>Pirellulaceae</taxon>
        <taxon>Anatilimnocola</taxon>
    </lineage>
</organism>
<dbReference type="PANTHER" id="PTHR43847">
    <property type="entry name" value="BLL3993 PROTEIN"/>
    <property type="match status" value="1"/>
</dbReference>
<name>A0A517Y730_9BACT</name>
<dbReference type="PANTHER" id="PTHR43847:SF1">
    <property type="entry name" value="BLL3993 PROTEIN"/>
    <property type="match status" value="1"/>
</dbReference>
<keyword evidence="3 5" id="KW-1133">Transmembrane helix</keyword>
<feature type="transmembrane region" description="Helical" evidence="5">
    <location>
        <begin position="38"/>
        <end position="56"/>
    </location>
</feature>
<evidence type="ECO:0000256" key="5">
    <source>
        <dbReference type="SAM" id="Phobius"/>
    </source>
</evidence>
<evidence type="ECO:0000256" key="2">
    <source>
        <dbReference type="ARBA" id="ARBA00022692"/>
    </source>
</evidence>
<comment type="subcellular location">
    <subcellularLocation>
        <location evidence="1">Endomembrane system</location>
        <topology evidence="1">Multi-pass membrane protein</topology>
    </subcellularLocation>
</comment>
<keyword evidence="4 5" id="KW-0472">Membrane</keyword>
<feature type="transmembrane region" description="Helical" evidence="5">
    <location>
        <begin position="110"/>
        <end position="135"/>
    </location>
</feature>
<dbReference type="Pfam" id="PF04191">
    <property type="entry name" value="PEMT"/>
    <property type="match status" value="1"/>
</dbReference>
<evidence type="ECO:0000256" key="3">
    <source>
        <dbReference type="ARBA" id="ARBA00022989"/>
    </source>
</evidence>
<dbReference type="InterPro" id="IPR052527">
    <property type="entry name" value="Metal_cation-efflux_comp"/>
</dbReference>
<evidence type="ECO:0000256" key="1">
    <source>
        <dbReference type="ARBA" id="ARBA00004127"/>
    </source>
</evidence>
<reference evidence="6 7" key="1">
    <citation type="submission" date="2019-02" db="EMBL/GenBank/DDBJ databases">
        <title>Deep-cultivation of Planctomycetes and their phenomic and genomic characterization uncovers novel biology.</title>
        <authorList>
            <person name="Wiegand S."/>
            <person name="Jogler M."/>
            <person name="Boedeker C."/>
            <person name="Pinto D."/>
            <person name="Vollmers J."/>
            <person name="Rivas-Marin E."/>
            <person name="Kohn T."/>
            <person name="Peeters S.H."/>
            <person name="Heuer A."/>
            <person name="Rast P."/>
            <person name="Oberbeckmann S."/>
            <person name="Bunk B."/>
            <person name="Jeske O."/>
            <person name="Meyerdierks A."/>
            <person name="Storesund J.E."/>
            <person name="Kallscheuer N."/>
            <person name="Luecker S."/>
            <person name="Lage O.M."/>
            <person name="Pohl T."/>
            <person name="Merkel B.J."/>
            <person name="Hornburger P."/>
            <person name="Mueller R.-W."/>
            <person name="Bruemmer F."/>
            <person name="Labrenz M."/>
            <person name="Spormann A.M."/>
            <person name="Op den Camp H."/>
            <person name="Overmann J."/>
            <person name="Amann R."/>
            <person name="Jetten M.S.M."/>
            <person name="Mascher T."/>
            <person name="Medema M.H."/>
            <person name="Devos D.P."/>
            <person name="Kaster A.-K."/>
            <person name="Ovreas L."/>
            <person name="Rohde M."/>
            <person name="Galperin M.Y."/>
            <person name="Jogler C."/>
        </authorList>
    </citation>
    <scope>NUCLEOTIDE SEQUENCE [LARGE SCALE GENOMIC DNA]</scope>
    <source>
        <strain evidence="6 7">ETA_A8</strain>
    </source>
</reference>
<feature type="transmembrane region" description="Helical" evidence="5">
    <location>
        <begin position="194"/>
        <end position="213"/>
    </location>
</feature>
<dbReference type="KEGG" id="aagg:ETAA8_11020"/>
<keyword evidence="7" id="KW-1185">Reference proteome</keyword>
<dbReference type="Proteomes" id="UP000315017">
    <property type="component" value="Chromosome"/>
</dbReference>
<dbReference type="OrthoDB" id="5471300at2"/>
<feature type="transmembrane region" description="Helical" evidence="5">
    <location>
        <begin position="68"/>
        <end position="89"/>
    </location>
</feature>
<evidence type="ECO:0000313" key="6">
    <source>
        <dbReference type="EMBL" id="QDU26030.1"/>
    </source>
</evidence>
<sequence>MNSAAAPANEAVSNPSWGTLSRRWWHVAFQLATRRRMGVTLVVFTTLIVCDVLLWKSRPCDVLNLTNWATLAGEALLLIGLFVRSWAAGTLHKSSEITKSGPYGLVRNPLYIGSFLMMLGFSILLRDWIAMWMVLGPLLAMYLNKVRQEEIHMARNFPDAWQAYEQSTPRFIPRWSRPNLVGFSFRQWLYNREYQAVFASVIGLLALWIWHAATA</sequence>
<dbReference type="AlphaFoldDB" id="A0A517Y730"/>
<protein>
    <recommendedName>
        <fullName evidence="8">Isoprenylcysteine carboxylmethyltransferase family protein</fullName>
    </recommendedName>
</protein>
<proteinExistence type="predicted"/>
<evidence type="ECO:0000256" key="4">
    <source>
        <dbReference type="ARBA" id="ARBA00023136"/>
    </source>
</evidence>
<evidence type="ECO:0000313" key="7">
    <source>
        <dbReference type="Proteomes" id="UP000315017"/>
    </source>
</evidence>
<gene>
    <name evidence="6" type="ORF">ETAA8_11020</name>
</gene>
<dbReference type="RefSeq" id="WP_145085943.1">
    <property type="nucleotide sequence ID" value="NZ_CP036274.1"/>
</dbReference>